<dbReference type="PANTHER" id="PTHR43861">
    <property type="entry name" value="TRANS-ACONITATE 2-METHYLTRANSFERASE-RELATED"/>
    <property type="match status" value="1"/>
</dbReference>
<dbReference type="SUPFAM" id="SSF53335">
    <property type="entry name" value="S-adenosyl-L-methionine-dependent methyltransferases"/>
    <property type="match status" value="1"/>
</dbReference>
<name>A0ABR6RAT8_9BURK</name>
<keyword evidence="2" id="KW-1185">Reference proteome</keyword>
<dbReference type="Gene3D" id="3.40.50.150">
    <property type="entry name" value="Vaccinia Virus protein VP39"/>
    <property type="match status" value="1"/>
</dbReference>
<dbReference type="GO" id="GO:0032259">
    <property type="term" value="P:methylation"/>
    <property type="evidence" value="ECO:0007669"/>
    <property type="project" value="UniProtKB-KW"/>
</dbReference>
<organism evidence="1 2">
    <name type="scientific">Comamonas odontotermitis</name>
    <dbReference type="NCBI Taxonomy" id="379895"/>
    <lineage>
        <taxon>Bacteria</taxon>
        <taxon>Pseudomonadati</taxon>
        <taxon>Pseudomonadota</taxon>
        <taxon>Betaproteobacteria</taxon>
        <taxon>Burkholderiales</taxon>
        <taxon>Comamonadaceae</taxon>
        <taxon>Comamonas</taxon>
    </lineage>
</organism>
<dbReference type="Pfam" id="PF13489">
    <property type="entry name" value="Methyltransf_23"/>
    <property type="match status" value="1"/>
</dbReference>
<protein>
    <submittedName>
        <fullName evidence="1">SAM-dependent methyltransferase</fullName>
    </submittedName>
</protein>
<dbReference type="InterPro" id="IPR029063">
    <property type="entry name" value="SAM-dependent_MTases_sf"/>
</dbReference>
<sequence length="274" mass="31506">MTDNFYEFFEGVNYASEDQVREYRSIYISYVKPILDFVESPLAFDFGCGRGEWLDMLRELGFRTKGFDIDQGMLNSAQQKGLDVQLGDASEFLKQIPDQSIAVLSAFHVLEHLPFDKIIEFFQQSQRVLIPGGVLIAETPNPENLFVITSNFYLDHTHIRPIPILQMINLARYFGYQKYSIIRLQEEKNLYHKEDITFRDLFYGVSKDYGLIAQNPGGAEGLIQAVDHPLRYETGIGIDDLIKRLDNRMENLAQKVRELSAKIDSEPEDTSQSN</sequence>
<proteinExistence type="predicted"/>
<dbReference type="Proteomes" id="UP000562492">
    <property type="component" value="Unassembled WGS sequence"/>
</dbReference>
<keyword evidence="1" id="KW-0489">Methyltransferase</keyword>
<gene>
    <name evidence="1" type="ORF">HNP33_000323</name>
</gene>
<evidence type="ECO:0000313" key="1">
    <source>
        <dbReference type="EMBL" id="MBB6576275.1"/>
    </source>
</evidence>
<dbReference type="CDD" id="cd02440">
    <property type="entry name" value="AdoMet_MTases"/>
    <property type="match status" value="1"/>
</dbReference>
<dbReference type="EMBL" id="JACHKZ010000001">
    <property type="protein sequence ID" value="MBB6576275.1"/>
    <property type="molecule type" value="Genomic_DNA"/>
</dbReference>
<accession>A0ABR6RAT8</accession>
<reference evidence="1 2" key="1">
    <citation type="submission" date="2020-08" db="EMBL/GenBank/DDBJ databases">
        <title>Functional genomics of gut bacteria from endangered species of beetles.</title>
        <authorList>
            <person name="Carlos-Shanley C."/>
        </authorList>
    </citation>
    <scope>NUCLEOTIDE SEQUENCE [LARGE SCALE GENOMIC DNA]</scope>
    <source>
        <strain evidence="1 2">S00124</strain>
    </source>
</reference>
<keyword evidence="1" id="KW-0808">Transferase</keyword>
<dbReference type="RefSeq" id="WP_184704558.1">
    <property type="nucleotide sequence ID" value="NZ_JACHKZ010000001.1"/>
</dbReference>
<evidence type="ECO:0000313" key="2">
    <source>
        <dbReference type="Proteomes" id="UP000562492"/>
    </source>
</evidence>
<comment type="caution">
    <text evidence="1">The sequence shown here is derived from an EMBL/GenBank/DDBJ whole genome shotgun (WGS) entry which is preliminary data.</text>
</comment>
<dbReference type="GO" id="GO:0008168">
    <property type="term" value="F:methyltransferase activity"/>
    <property type="evidence" value="ECO:0007669"/>
    <property type="project" value="UniProtKB-KW"/>
</dbReference>